<dbReference type="AlphaFoldDB" id="A0AAX2H1U4"/>
<evidence type="ECO:0000313" key="5">
    <source>
        <dbReference type="Proteomes" id="UP000065822"/>
    </source>
</evidence>
<proteinExistence type="predicted"/>
<evidence type="ECO:0000259" key="2">
    <source>
        <dbReference type="Pfam" id="PF11396"/>
    </source>
</evidence>
<dbReference type="EMBL" id="LT906449">
    <property type="protein sequence ID" value="SNV14741.1"/>
    <property type="molecule type" value="Genomic_DNA"/>
</dbReference>
<reference evidence="4 6" key="2">
    <citation type="submission" date="2017-06" db="EMBL/GenBank/DDBJ databases">
        <authorList>
            <consortium name="Pathogen Informatics"/>
        </authorList>
    </citation>
    <scope>NUCLEOTIDE SEQUENCE [LARGE SCALE GENOMIC DNA]</scope>
    <source>
        <strain evidence="4 6">NCTC12947</strain>
    </source>
</reference>
<reference evidence="3 5" key="1">
    <citation type="submission" date="2016-02" db="EMBL/GenBank/DDBJ databases">
        <authorList>
            <person name="Holder M.E."/>
            <person name="Ajami N.J."/>
            <person name="Petrosino J.F."/>
        </authorList>
    </citation>
    <scope>NUCLEOTIDE SEQUENCE [LARGE SCALE GENOMIC DNA]</scope>
    <source>
        <strain evidence="3 5">CCUG 32990</strain>
    </source>
</reference>
<keyword evidence="5" id="KW-1185">Reference proteome</keyword>
<evidence type="ECO:0000313" key="4">
    <source>
        <dbReference type="EMBL" id="SNV14741.1"/>
    </source>
</evidence>
<organism evidence="4 6">
    <name type="scientific">Capnocytophaga haemolytica</name>
    <dbReference type="NCBI Taxonomy" id="45243"/>
    <lineage>
        <taxon>Bacteria</taxon>
        <taxon>Pseudomonadati</taxon>
        <taxon>Bacteroidota</taxon>
        <taxon>Flavobacteriia</taxon>
        <taxon>Flavobacteriales</taxon>
        <taxon>Flavobacteriaceae</taxon>
        <taxon>Capnocytophaga</taxon>
    </lineage>
</organism>
<dbReference type="RefSeq" id="WP_066431276.1">
    <property type="nucleotide sequence ID" value="NZ_CP014227.1"/>
</dbReference>
<dbReference type="Proteomes" id="UP000065822">
    <property type="component" value="Chromosome"/>
</dbReference>
<accession>A0AAX2H1U4</accession>
<feature type="chain" id="PRO_5043724181" evidence="1">
    <location>
        <begin position="20"/>
        <end position="145"/>
    </location>
</feature>
<dbReference type="KEGG" id="chg:AXF12_11195"/>
<evidence type="ECO:0000256" key="1">
    <source>
        <dbReference type="SAM" id="SignalP"/>
    </source>
</evidence>
<evidence type="ECO:0000313" key="3">
    <source>
        <dbReference type="EMBL" id="AMD86022.1"/>
    </source>
</evidence>
<dbReference type="EMBL" id="CP014227">
    <property type="protein sequence ID" value="AMD86022.1"/>
    <property type="molecule type" value="Genomic_DNA"/>
</dbReference>
<protein>
    <submittedName>
        <fullName evidence="4">Protein of uncharacterized function (DUF2874)</fullName>
    </submittedName>
</protein>
<keyword evidence="1" id="KW-0732">Signal</keyword>
<name>A0AAX2H1U4_9FLAO</name>
<dbReference type="SUPFAM" id="SSF160574">
    <property type="entry name" value="BT0923-like"/>
    <property type="match status" value="1"/>
</dbReference>
<dbReference type="Gene3D" id="3.40.1420.30">
    <property type="match status" value="1"/>
</dbReference>
<dbReference type="Proteomes" id="UP000215539">
    <property type="component" value="Chromosome 1"/>
</dbReference>
<dbReference type="InterPro" id="IPR021533">
    <property type="entry name" value="PepSY-like"/>
</dbReference>
<feature type="signal peptide" evidence="1">
    <location>
        <begin position="1"/>
        <end position="19"/>
    </location>
</feature>
<sequence>MKKIWLLAAAALAVGTLSAQDRKIAFSALPATAENFVHQHFLVADIASVWQDSDWDSTEYTVFFKNGVEVEFNGEGEWKEIKVRRGVVPERLIPTAILTEVQAHFVPSTIKELKRNLHSGRFKVELSDGRDLLFDKEGNFIGIDD</sequence>
<feature type="domain" description="Putative beta-lactamase-inhibitor-like PepSY-like" evidence="2">
    <location>
        <begin position="59"/>
        <end position="141"/>
    </location>
</feature>
<dbReference type="Pfam" id="PF11396">
    <property type="entry name" value="PepSY_like"/>
    <property type="match status" value="1"/>
</dbReference>
<gene>
    <name evidence="3" type="ORF">AXF12_11195</name>
    <name evidence="4" type="ORF">SAMEA44541418_01907</name>
</gene>
<evidence type="ECO:0000313" key="6">
    <source>
        <dbReference type="Proteomes" id="UP000215539"/>
    </source>
</evidence>